<evidence type="ECO:0000256" key="1">
    <source>
        <dbReference type="SAM" id="MobiDB-lite"/>
    </source>
</evidence>
<protein>
    <submittedName>
        <fullName evidence="2">Uncharacterized protein</fullName>
    </submittedName>
</protein>
<dbReference type="EMBL" id="NHOQ01000420">
    <property type="protein sequence ID" value="PWA30362.1"/>
    <property type="molecule type" value="Genomic_DNA"/>
</dbReference>
<dbReference type="AlphaFoldDB" id="A0A315W4Y7"/>
<comment type="caution">
    <text evidence="2">The sequence shown here is derived from an EMBL/GenBank/DDBJ whole genome shotgun (WGS) entry which is preliminary data.</text>
</comment>
<sequence length="359" mass="39078">MALVCLEQGLTRCRCKPAEAAVVRQQVVELLQGNLEAGHVEAVRERRLSAPLLFAPHVRRGVPQDLQQAHLAGGEAADRCRLTGLEAAHNSGCNFAARQRRTFKKLSILCESRRRQDNRKLNLFSMVTRSWPRNVTDGHLVMNSVPPQQDSSDLSETFSTASWTHRHFSSPADLDIPSAETSDVQRTETGQKGYPCHHLAPQPTTDMSDSETTAAPAEAPVPAACASVKADLDKWQSEAQSDNLQQPAGCYITDDNETQQRGERGTTASYRELMKPWEESQRMRLHVAEKGAEGCKELMEAFAACVKSAAEGTSSSRSGLHTLVPEGTRDVNASFPLSGTASGVDGCQTPGLKLLSCNI</sequence>
<name>A0A315W4Y7_GAMAF</name>
<gene>
    <name evidence="2" type="ORF">CCH79_00015686</name>
</gene>
<reference evidence="2 3" key="1">
    <citation type="journal article" date="2018" name="G3 (Bethesda)">
        <title>A High-Quality Reference Genome for the Invasive Mosquitofish Gambusia affinis Using a Chicago Library.</title>
        <authorList>
            <person name="Hoffberg S.L."/>
            <person name="Troendle N.J."/>
            <person name="Glenn T.C."/>
            <person name="Mahmud O."/>
            <person name="Louha S."/>
            <person name="Chalopin D."/>
            <person name="Bennetzen J.L."/>
            <person name="Mauricio R."/>
        </authorList>
    </citation>
    <scope>NUCLEOTIDE SEQUENCE [LARGE SCALE GENOMIC DNA]</scope>
    <source>
        <strain evidence="2">NE01/NJP1002.9</strain>
        <tissue evidence="2">Muscle</tissue>
    </source>
</reference>
<proteinExistence type="predicted"/>
<feature type="compositionally biased region" description="Polar residues" evidence="1">
    <location>
        <begin position="202"/>
        <end position="213"/>
    </location>
</feature>
<feature type="region of interest" description="Disordered" evidence="1">
    <location>
        <begin position="169"/>
        <end position="220"/>
    </location>
</feature>
<dbReference type="Proteomes" id="UP000250572">
    <property type="component" value="Unassembled WGS sequence"/>
</dbReference>
<evidence type="ECO:0000313" key="2">
    <source>
        <dbReference type="EMBL" id="PWA30362.1"/>
    </source>
</evidence>
<organism evidence="2 3">
    <name type="scientific">Gambusia affinis</name>
    <name type="common">Western mosquitofish</name>
    <name type="synonym">Heterandria affinis</name>
    <dbReference type="NCBI Taxonomy" id="33528"/>
    <lineage>
        <taxon>Eukaryota</taxon>
        <taxon>Metazoa</taxon>
        <taxon>Chordata</taxon>
        <taxon>Craniata</taxon>
        <taxon>Vertebrata</taxon>
        <taxon>Euteleostomi</taxon>
        <taxon>Actinopterygii</taxon>
        <taxon>Neopterygii</taxon>
        <taxon>Teleostei</taxon>
        <taxon>Neoteleostei</taxon>
        <taxon>Acanthomorphata</taxon>
        <taxon>Ovalentaria</taxon>
        <taxon>Atherinomorphae</taxon>
        <taxon>Cyprinodontiformes</taxon>
        <taxon>Poeciliidae</taxon>
        <taxon>Poeciliinae</taxon>
        <taxon>Gambusia</taxon>
    </lineage>
</organism>
<accession>A0A315W4Y7</accession>
<evidence type="ECO:0000313" key="3">
    <source>
        <dbReference type="Proteomes" id="UP000250572"/>
    </source>
</evidence>
<keyword evidence="3" id="KW-1185">Reference proteome</keyword>
<feature type="compositionally biased region" description="Polar residues" evidence="1">
    <location>
        <begin position="179"/>
        <end position="190"/>
    </location>
</feature>